<accession>A0A061ITK4</accession>
<dbReference type="VEuPathDB" id="TriTrypDB:TRSC58_07308"/>
<keyword evidence="3" id="KW-1185">Reference proteome</keyword>
<dbReference type="Proteomes" id="UP000031737">
    <property type="component" value="Unassembled WGS sequence"/>
</dbReference>
<keyword evidence="1" id="KW-0472">Membrane</keyword>
<keyword evidence="1" id="KW-0812">Transmembrane</keyword>
<name>A0A061ITK4_TRYRA</name>
<feature type="transmembrane region" description="Helical" evidence="1">
    <location>
        <begin position="57"/>
        <end position="83"/>
    </location>
</feature>
<sequence>MREECVSEAALATQNIAKEEEGEEILCIEGAYACIHASMYVCVCVCVDGSCLSPSLFLFYLFIYWCAFVLFVISALVATACAVS</sequence>
<reference evidence="2 3" key="1">
    <citation type="submission" date="2013-07" db="EMBL/GenBank/DDBJ databases">
        <authorList>
            <person name="Stoco P.H."/>
            <person name="Wagner G."/>
            <person name="Gerber A."/>
            <person name="Zaha A."/>
            <person name="Thompson C."/>
            <person name="Bartholomeu D.C."/>
            <person name="Luckemeyer D.D."/>
            <person name="Bahia D."/>
            <person name="Loreto E."/>
            <person name="Prestes E.B."/>
            <person name="Lima F.M."/>
            <person name="Rodrigues-Luiz G."/>
            <person name="Vallejo G.A."/>
            <person name="Filho J.F."/>
            <person name="Monteiro K.M."/>
            <person name="Tyler K.M."/>
            <person name="de Almeida L.G."/>
            <person name="Ortiz M.F."/>
            <person name="Siervo M.A."/>
            <person name="de Moraes M.H."/>
            <person name="Cunha O.L."/>
            <person name="Mendonca-Neto R."/>
            <person name="Silva R."/>
            <person name="Teixeira S.M."/>
            <person name="Murta S.M."/>
            <person name="Sincero T.C."/>
            <person name="Mendes T.A."/>
            <person name="Urmenyi T.P."/>
            <person name="Silva V.G."/>
            <person name="da Rocha W.D."/>
            <person name="Andersson B."/>
            <person name="Romanha A.J."/>
            <person name="Steindel M."/>
            <person name="de Vasconcelos A.T."/>
            <person name="Grisard E.C."/>
        </authorList>
    </citation>
    <scope>NUCLEOTIDE SEQUENCE [LARGE SCALE GENOMIC DNA]</scope>
    <source>
        <strain evidence="2 3">SC58</strain>
    </source>
</reference>
<dbReference type="AlphaFoldDB" id="A0A061ITK4"/>
<dbReference type="EMBL" id="AUPL01007403">
    <property type="protein sequence ID" value="ESL05086.1"/>
    <property type="molecule type" value="Genomic_DNA"/>
</dbReference>
<comment type="caution">
    <text evidence="2">The sequence shown here is derived from an EMBL/GenBank/DDBJ whole genome shotgun (WGS) entry which is preliminary data.</text>
</comment>
<keyword evidence="1" id="KW-1133">Transmembrane helix</keyword>
<organism evidence="2 3">
    <name type="scientific">Trypanosoma rangeli SC58</name>
    <dbReference type="NCBI Taxonomy" id="429131"/>
    <lineage>
        <taxon>Eukaryota</taxon>
        <taxon>Discoba</taxon>
        <taxon>Euglenozoa</taxon>
        <taxon>Kinetoplastea</taxon>
        <taxon>Metakinetoplastina</taxon>
        <taxon>Trypanosomatida</taxon>
        <taxon>Trypanosomatidae</taxon>
        <taxon>Trypanosoma</taxon>
        <taxon>Herpetosoma</taxon>
    </lineage>
</organism>
<evidence type="ECO:0000313" key="2">
    <source>
        <dbReference type="EMBL" id="ESL05086.1"/>
    </source>
</evidence>
<evidence type="ECO:0000256" key="1">
    <source>
        <dbReference type="SAM" id="Phobius"/>
    </source>
</evidence>
<proteinExistence type="predicted"/>
<evidence type="ECO:0000313" key="3">
    <source>
        <dbReference type="Proteomes" id="UP000031737"/>
    </source>
</evidence>
<gene>
    <name evidence="2" type="ORF">TRSC58_07308</name>
</gene>
<protein>
    <submittedName>
        <fullName evidence="2">Uncharacterized protein</fullName>
    </submittedName>
</protein>